<protein>
    <submittedName>
        <fullName evidence="1">Uncharacterized protein</fullName>
    </submittedName>
</protein>
<dbReference type="Proteomes" id="UP000186720">
    <property type="component" value="Unassembled WGS sequence"/>
</dbReference>
<name>A0A1Q5ZZU2_9SPHI</name>
<evidence type="ECO:0000313" key="1">
    <source>
        <dbReference type="EMBL" id="OKS87262.1"/>
    </source>
</evidence>
<proteinExistence type="predicted"/>
<reference evidence="1 2" key="1">
    <citation type="submission" date="2016-11" db="EMBL/GenBank/DDBJ databases">
        <title>Whole Genome Sequencing of Mucilaginibacter polytrichastri RG4-7(T) isolated from the moss sample.</title>
        <authorList>
            <person name="Li Y."/>
        </authorList>
    </citation>
    <scope>NUCLEOTIDE SEQUENCE [LARGE SCALE GENOMIC DNA]</scope>
    <source>
        <strain evidence="1 2">RG4-7</strain>
    </source>
</reference>
<evidence type="ECO:0000313" key="2">
    <source>
        <dbReference type="Proteomes" id="UP000186720"/>
    </source>
</evidence>
<organism evidence="1 2">
    <name type="scientific">Mucilaginibacter polytrichastri</name>
    <dbReference type="NCBI Taxonomy" id="1302689"/>
    <lineage>
        <taxon>Bacteria</taxon>
        <taxon>Pseudomonadati</taxon>
        <taxon>Bacteroidota</taxon>
        <taxon>Sphingobacteriia</taxon>
        <taxon>Sphingobacteriales</taxon>
        <taxon>Sphingobacteriaceae</taxon>
        <taxon>Mucilaginibacter</taxon>
    </lineage>
</organism>
<gene>
    <name evidence="1" type="ORF">RG47T_2721</name>
</gene>
<dbReference type="InterPro" id="IPR043750">
    <property type="entry name" value="DUF5695"/>
</dbReference>
<sequence length="934" mass="107045">MRYLYTRLFVFTTFCIAGQFVFARQIKPAVDTVSLQKINPYFNLDFNGAGLSSIKKPGDHFPTDYISKGRAFGEFTLKYKTGKQDAWSVVNTANLLHLQNSSARGVAYNAADNNADIKLSNSFTLSGDAIIYQLNITNLSNAKLQVGSLSLPLNYNNLSGENPKQIFEERVMKHHFISGDGSYVFWERPTGLGPYLVMTPLPGTHLEYDDLAKNDSDENVFRMFIHSKAEAENVAGTWRQPQTVGEVSAKSSVTYGFKFRWAKDYQGVRDILYQEGLPDINIIPGMTVPDDLFALFSIRCRQKINAIESEFPADTKLIDQGTKPDGTHLYKVQFSHHGENRLTINYGKGLKTYLEFFSTEPLATLYQKRASFITSHQQHKVPGKWYDGVFSQWDMCNQVLRGPDNSDGFDGWWSYVLTCDDPGLCKAPFLAAKNMHYPDQKQIDALEYYIKNFVWGKLQRTDQEKPYPYGVYGTPSWYVDRDPEKRKLVTTQNLDKEHIWRSYDYPHIMMLYFHMYQIASMYPDKTHYLDKTGYLIRAKETAKAFFKYPYEIMPWYETYKWGCYNELLLVDLIAALKKEGYPQDAEWLQKEWEKKVKYFIYDDKYPYRSEYSIDATAFESSHAFAKYAIANTMQPDSNLWYDKKLKKWYSHPHVTKQDAVDFMQKQMQANIACRGWLENAYYLKGSDFRGSSDGYLLSYMAQMGGWAIVDYALNYTNDAAKYLQLGYASYLSSFALMNTGTAKSNYGYWYPGKENDGASGWAFEPMRHSTTWIRKEQDRGAWFYDGEIDLGYSGALRTASTIVTTDPVFGLFAYGGLVNKIGDQYAVSPKDGLQQRFYYRNKGRKLDVELNRDGFANNKSIIFNKQLTGLTLHLQNRTGDVHTEKITVSGLSQGKYNVQVDGKVNGIITIVNDQPSVLSVAVNKNSGTVKLIKK</sequence>
<dbReference type="EMBL" id="MPPL01000001">
    <property type="protein sequence ID" value="OKS87262.1"/>
    <property type="molecule type" value="Genomic_DNA"/>
</dbReference>
<accession>A0A1Q5ZZU2</accession>
<dbReference type="AlphaFoldDB" id="A0A1Q5ZZU2"/>
<dbReference type="Pfam" id="PF18951">
    <property type="entry name" value="DUF5695"/>
    <property type="match status" value="1"/>
</dbReference>
<dbReference type="OrthoDB" id="2479977at2"/>
<dbReference type="RefSeq" id="WP_074489906.1">
    <property type="nucleotide sequence ID" value="NZ_FPAM01000015.1"/>
</dbReference>
<keyword evidence="2" id="KW-1185">Reference proteome</keyword>
<dbReference type="STRING" id="1302689.RG47T_2721"/>
<comment type="caution">
    <text evidence="1">The sequence shown here is derived from an EMBL/GenBank/DDBJ whole genome shotgun (WGS) entry which is preliminary data.</text>
</comment>